<feature type="transmembrane region" description="Helical" evidence="2">
    <location>
        <begin position="49"/>
        <end position="71"/>
    </location>
</feature>
<evidence type="ECO:0000313" key="3">
    <source>
        <dbReference type="EMBL" id="CAD9824906.1"/>
    </source>
</evidence>
<dbReference type="AlphaFoldDB" id="A0A7S2XSH3"/>
<feature type="region of interest" description="Disordered" evidence="1">
    <location>
        <begin position="1"/>
        <end position="26"/>
    </location>
</feature>
<dbReference type="EMBL" id="HBHQ01024828">
    <property type="protein sequence ID" value="CAD9824906.1"/>
    <property type="molecule type" value="Transcribed_RNA"/>
</dbReference>
<protein>
    <submittedName>
        <fullName evidence="3">Uncharacterized protein</fullName>
    </submittedName>
</protein>
<sequence length="144" mass="15803">MDPRDVAGGTNNTIYEAETNSPEGRPFDPYLRASHDWLRHEVGPPSTSVVLAVTGRLQVFVMMCLVSCILIRTLITRIETVSLYTMLCAHIVALYATSTIGVPTSPSLFNNTNEFEIAAKEISKGVKITPAPKQPSKDNLLNQK</sequence>
<keyword evidence="2" id="KW-0472">Membrane</keyword>
<proteinExistence type="predicted"/>
<keyword evidence="2" id="KW-1133">Transmembrane helix</keyword>
<accession>A0A7S2XSH3</accession>
<gene>
    <name evidence="3" type="ORF">ASEP1449_LOCUS16740</name>
</gene>
<name>A0A7S2XSH3_9STRA</name>
<evidence type="ECO:0000256" key="1">
    <source>
        <dbReference type="SAM" id="MobiDB-lite"/>
    </source>
</evidence>
<evidence type="ECO:0000256" key="2">
    <source>
        <dbReference type="SAM" id="Phobius"/>
    </source>
</evidence>
<keyword evidence="2" id="KW-0812">Transmembrane</keyword>
<feature type="compositionally biased region" description="Polar residues" evidence="1">
    <location>
        <begin position="9"/>
        <end position="22"/>
    </location>
</feature>
<feature type="transmembrane region" description="Helical" evidence="2">
    <location>
        <begin position="83"/>
        <end position="102"/>
    </location>
</feature>
<organism evidence="3">
    <name type="scientific">Attheya septentrionalis</name>
    <dbReference type="NCBI Taxonomy" id="420275"/>
    <lineage>
        <taxon>Eukaryota</taxon>
        <taxon>Sar</taxon>
        <taxon>Stramenopiles</taxon>
        <taxon>Ochrophyta</taxon>
        <taxon>Bacillariophyta</taxon>
        <taxon>Coscinodiscophyceae</taxon>
        <taxon>Chaetocerotophycidae</taxon>
        <taxon>Chaetocerotales</taxon>
        <taxon>Attheyaceae</taxon>
        <taxon>Attheya</taxon>
    </lineage>
</organism>
<reference evidence="3" key="1">
    <citation type="submission" date="2021-01" db="EMBL/GenBank/DDBJ databases">
        <authorList>
            <person name="Corre E."/>
            <person name="Pelletier E."/>
            <person name="Niang G."/>
            <person name="Scheremetjew M."/>
            <person name="Finn R."/>
            <person name="Kale V."/>
            <person name="Holt S."/>
            <person name="Cochrane G."/>
            <person name="Meng A."/>
            <person name="Brown T."/>
            <person name="Cohen L."/>
        </authorList>
    </citation>
    <scope>NUCLEOTIDE SEQUENCE</scope>
    <source>
        <strain evidence="3">CCMP2084</strain>
    </source>
</reference>